<dbReference type="InterPro" id="IPR013210">
    <property type="entry name" value="LRR_N_plant-typ"/>
</dbReference>
<evidence type="ECO:0000256" key="25">
    <source>
        <dbReference type="ARBA" id="ARBA00072040"/>
    </source>
</evidence>
<evidence type="ECO:0000256" key="28">
    <source>
        <dbReference type="SAM" id="SignalP"/>
    </source>
</evidence>
<gene>
    <name evidence="30" type="ORF">LUZ62_024549</name>
</gene>
<evidence type="ECO:0000256" key="21">
    <source>
        <dbReference type="ARBA" id="ARBA00047899"/>
    </source>
</evidence>
<keyword evidence="8" id="KW-0597">Phosphoprotein</keyword>
<evidence type="ECO:0000256" key="22">
    <source>
        <dbReference type="ARBA" id="ARBA00048679"/>
    </source>
</evidence>
<dbReference type="Gene3D" id="3.80.10.10">
    <property type="entry name" value="Ribonuclease Inhibitor"/>
    <property type="match status" value="3"/>
</dbReference>
<dbReference type="InterPro" id="IPR011009">
    <property type="entry name" value="Kinase-like_dom_sf"/>
</dbReference>
<keyword evidence="19 30" id="KW-0675">Receptor</keyword>
<dbReference type="InterPro" id="IPR032675">
    <property type="entry name" value="LRR_dom_sf"/>
</dbReference>
<keyword evidence="31" id="KW-1185">Reference proteome</keyword>
<dbReference type="CDD" id="cd14066">
    <property type="entry name" value="STKc_IRAK"/>
    <property type="match status" value="1"/>
</dbReference>
<evidence type="ECO:0000256" key="9">
    <source>
        <dbReference type="ARBA" id="ARBA00022614"/>
    </source>
</evidence>
<keyword evidence="15 30" id="KW-0418">Kinase</keyword>
<dbReference type="InterPro" id="IPR051716">
    <property type="entry name" value="Plant_RL_S/T_kinase"/>
</dbReference>
<dbReference type="PROSITE" id="PS00107">
    <property type="entry name" value="PROTEIN_KINASE_ATP"/>
    <property type="match status" value="1"/>
</dbReference>
<evidence type="ECO:0000256" key="12">
    <source>
        <dbReference type="ARBA" id="ARBA00022729"/>
    </source>
</evidence>
<evidence type="ECO:0000256" key="17">
    <source>
        <dbReference type="ARBA" id="ARBA00022989"/>
    </source>
</evidence>
<feature type="transmembrane region" description="Helical" evidence="27">
    <location>
        <begin position="637"/>
        <end position="662"/>
    </location>
</feature>
<keyword evidence="7" id="KW-0723">Serine/threonine-protein kinase</keyword>
<evidence type="ECO:0000256" key="20">
    <source>
        <dbReference type="ARBA" id="ARBA00023180"/>
    </source>
</evidence>
<dbReference type="Gene3D" id="1.10.510.10">
    <property type="entry name" value="Transferase(Phosphotransferase) domain 1"/>
    <property type="match status" value="1"/>
</dbReference>
<dbReference type="Pfam" id="PF07714">
    <property type="entry name" value="PK_Tyr_Ser-Thr"/>
    <property type="match status" value="1"/>
</dbReference>
<dbReference type="EC" id="2.7.11.1" evidence="5"/>
<dbReference type="FunFam" id="3.80.10.10:FF:000383">
    <property type="entry name" value="Leucine-rich repeat receptor protein kinase EMS1"/>
    <property type="match status" value="1"/>
</dbReference>
<evidence type="ECO:0000256" key="18">
    <source>
        <dbReference type="ARBA" id="ARBA00023136"/>
    </source>
</evidence>
<evidence type="ECO:0000313" key="31">
    <source>
        <dbReference type="Proteomes" id="UP001140206"/>
    </source>
</evidence>
<evidence type="ECO:0000256" key="24">
    <source>
        <dbReference type="ARBA" id="ARBA00056628"/>
    </source>
</evidence>
<evidence type="ECO:0000256" key="14">
    <source>
        <dbReference type="ARBA" id="ARBA00022741"/>
    </source>
</evidence>
<keyword evidence="14 26" id="KW-0547">Nucleotide-binding</keyword>
<sequence>MVSTLKLQSTILIVSLLLFSQLSLSFAKSNSQNPTDREALLSIKTKITKDPTNTLSSWNESSPLCQWSGVHCNQDNRVSTLNLQTLGLTGYISPYIGNLSSLRYLYLQGNQLSGSLPDQLSHLKLLQVMNVSSNLIQGNIPLNITMCTDLTIMDLSVNRFSGQIPDVIGTLSKLEILNFAHNQLTGPIPRSIGNLSSLVTLNLGTNTLHGMIPDELGKLHKLEQLQLTLNNLTGTVPSSIYNLSALVNFNLASNELYGELPSNIGFLLPNLLIFHVCINSFTGEIPPSLHNITKVQSLRMSHNYLVGSVPPGLDKLHDLTMYNIGYNQLVGTLDFITSLTNSRNLTFLAADSNLFHGSIPPSIGNLSSTLSKIYLGGNQISGTIPNSVGQLRSLTLLSIGNNMISGEIPREISHLEQILELDLAKNNLTGKIPDALGNLSRITQLNLNENNLNGNIPTSFGAFDNLLLIDLSNNNLEGTIPNTIFTLTSLSSLLNLSHNYLTGPLPREIGLLGKIDVIDLSGNHLVGNIPDSIGQCESLQVLSLSDNLFSGNIPNAIGDLKALQSLDLSDNKLTGLIPDVLGELQSLEFLNLSNNDLRGTVPTEGVFKNQSALNLQGNPKLCLSFASCTSHRKKSRVIIITVVSSISLALCFVIVLLFWALFMKKKGKDARVSSMNNSIKATHKMVSYDEILKATRNFNPTCLIGTGSFGTVYKGNLWDGMIVAVKVLNLTIRGASKSFVAECEALRNVRHRNLVKLITLCSSLDFANNDFQALVYEFMENGSLEEWIRGRKRYENGEMLSVLERLNIAIDVACAMDYLHNDSSGTIVHCDLKPSNILLDKEMCAKVSDFGLAKLLFNSSGETETISSTGGLRGSIGYIPPEYGFGGKPSTKGDVYSYGVMLLELVTGKSPTDELFVEGLSLEKWVRAAFPDEVEKLVDPALCTKGHTCSPELSLESQMKCMVSMARVGLSCTIDTPDTRCTMQDALHELKSVKKILLQSL</sequence>
<dbReference type="InterPro" id="IPR003591">
    <property type="entry name" value="Leu-rich_rpt_typical-subtyp"/>
</dbReference>
<evidence type="ECO:0000256" key="6">
    <source>
        <dbReference type="ARBA" id="ARBA00022475"/>
    </source>
</evidence>
<comment type="function">
    <text evidence="24">The processed protein kinase Xa21 chain released by protein cleavage after X.oryzae pv. oryzae protein Ax21 detection translocates into the nucleus where it can bind and regulate WRKY62, a transcription factor. Confers resistance to the bacterial pathogen X.oryzae pv. oryzae (Xoo).</text>
</comment>
<keyword evidence="9" id="KW-0433">Leucine-rich repeat</keyword>
<dbReference type="PROSITE" id="PS50011">
    <property type="entry name" value="PROTEIN_KINASE_DOM"/>
    <property type="match status" value="1"/>
</dbReference>
<dbReference type="Gene3D" id="3.30.200.20">
    <property type="entry name" value="Phosphorylase Kinase, domain 1"/>
    <property type="match status" value="1"/>
</dbReference>
<keyword evidence="13" id="KW-0677">Repeat</keyword>
<dbReference type="FunFam" id="3.80.10.10:FF:000041">
    <property type="entry name" value="LRR receptor-like serine/threonine-protein kinase ERECTA"/>
    <property type="match status" value="1"/>
</dbReference>
<dbReference type="Pfam" id="PF08263">
    <property type="entry name" value="LRRNT_2"/>
    <property type="match status" value="1"/>
</dbReference>
<keyword evidence="6" id="KW-1003">Cell membrane</keyword>
<feature type="binding site" evidence="26">
    <location>
        <position position="726"/>
    </location>
    <ligand>
        <name>ATP</name>
        <dbReference type="ChEBI" id="CHEBI:30616"/>
    </ligand>
</feature>
<feature type="signal peptide" evidence="28">
    <location>
        <begin position="1"/>
        <end position="27"/>
    </location>
</feature>
<evidence type="ECO:0000256" key="1">
    <source>
        <dbReference type="ARBA" id="ARBA00004162"/>
    </source>
</evidence>
<keyword evidence="10" id="KW-0808">Transferase</keyword>
<evidence type="ECO:0000259" key="29">
    <source>
        <dbReference type="PROSITE" id="PS50011"/>
    </source>
</evidence>
<dbReference type="PROSITE" id="PS00108">
    <property type="entry name" value="PROTEIN_KINASE_ST"/>
    <property type="match status" value="1"/>
</dbReference>
<dbReference type="FunFam" id="3.80.10.10:FF:000129">
    <property type="entry name" value="Leucine-rich repeat receptor-like kinase"/>
    <property type="match status" value="1"/>
</dbReference>
<dbReference type="InterPro" id="IPR000719">
    <property type="entry name" value="Prot_kinase_dom"/>
</dbReference>
<dbReference type="SMART" id="SM00220">
    <property type="entry name" value="S_TKc"/>
    <property type="match status" value="1"/>
</dbReference>
<dbReference type="GO" id="GO:0005789">
    <property type="term" value="C:endoplasmic reticulum membrane"/>
    <property type="evidence" value="ECO:0007669"/>
    <property type="project" value="UniProtKB-SubCell"/>
</dbReference>
<comment type="similarity">
    <text evidence="4">Belongs to the protein kinase superfamily. Ser/Thr protein kinase family.</text>
</comment>
<evidence type="ECO:0000256" key="16">
    <source>
        <dbReference type="ARBA" id="ARBA00022840"/>
    </source>
</evidence>
<keyword evidence="12 28" id="KW-0732">Signal</keyword>
<dbReference type="EMBL" id="JAMFTS010000001">
    <property type="protein sequence ID" value="KAJ4811983.1"/>
    <property type="molecule type" value="Genomic_DNA"/>
</dbReference>
<dbReference type="PANTHER" id="PTHR48053:SF136">
    <property type="entry name" value="PROTEIN KINASE, PLANT-TYPE, PUTATIVE-RELATED"/>
    <property type="match status" value="1"/>
</dbReference>
<dbReference type="PROSITE" id="PS51450">
    <property type="entry name" value="LRR"/>
    <property type="match status" value="1"/>
</dbReference>
<evidence type="ECO:0000256" key="23">
    <source>
        <dbReference type="ARBA" id="ARBA00054320"/>
    </source>
</evidence>
<dbReference type="InterPro" id="IPR017441">
    <property type="entry name" value="Protein_kinase_ATP_BS"/>
</dbReference>
<evidence type="ECO:0000256" key="3">
    <source>
        <dbReference type="ARBA" id="ARBA00004479"/>
    </source>
</evidence>
<keyword evidence="18 27" id="KW-0472">Membrane</keyword>
<dbReference type="FunFam" id="3.80.10.10:FF:000288">
    <property type="entry name" value="LRR receptor-like serine/threonine-protein kinase EFR"/>
    <property type="match status" value="1"/>
</dbReference>
<evidence type="ECO:0000256" key="26">
    <source>
        <dbReference type="PROSITE-ProRule" id="PRU10141"/>
    </source>
</evidence>
<dbReference type="SMART" id="SM00365">
    <property type="entry name" value="LRR_SD22"/>
    <property type="match status" value="5"/>
</dbReference>
<evidence type="ECO:0000256" key="15">
    <source>
        <dbReference type="ARBA" id="ARBA00022777"/>
    </source>
</evidence>
<protein>
    <recommendedName>
        <fullName evidence="25">Receptor kinase-like protein Xa21</fullName>
        <ecNumber evidence="5">2.7.11.1</ecNumber>
    </recommendedName>
</protein>
<feature type="domain" description="Protein kinase" evidence="29">
    <location>
        <begin position="698"/>
        <end position="991"/>
    </location>
</feature>
<evidence type="ECO:0000256" key="27">
    <source>
        <dbReference type="SAM" id="Phobius"/>
    </source>
</evidence>
<evidence type="ECO:0000256" key="2">
    <source>
        <dbReference type="ARBA" id="ARBA00004389"/>
    </source>
</evidence>
<dbReference type="InterPro" id="IPR008271">
    <property type="entry name" value="Ser/Thr_kinase_AS"/>
</dbReference>
<dbReference type="FunFam" id="3.30.200.20:FF:000432">
    <property type="entry name" value="LRR receptor-like serine/threonine-protein kinase EFR"/>
    <property type="match status" value="1"/>
</dbReference>
<reference evidence="30" key="1">
    <citation type="submission" date="2022-08" db="EMBL/GenBank/DDBJ databases">
        <authorList>
            <person name="Marques A."/>
        </authorList>
    </citation>
    <scope>NUCLEOTIDE SEQUENCE</scope>
    <source>
        <strain evidence="30">RhyPub2mFocal</strain>
        <tissue evidence="30">Leaves</tissue>
    </source>
</reference>
<keyword evidence="11 27" id="KW-0812">Transmembrane</keyword>
<dbReference type="GO" id="GO:0004674">
    <property type="term" value="F:protein serine/threonine kinase activity"/>
    <property type="evidence" value="ECO:0007669"/>
    <property type="project" value="UniProtKB-KW"/>
</dbReference>
<evidence type="ECO:0000256" key="5">
    <source>
        <dbReference type="ARBA" id="ARBA00012513"/>
    </source>
</evidence>
<organism evidence="30 31">
    <name type="scientific">Rhynchospora pubera</name>
    <dbReference type="NCBI Taxonomy" id="906938"/>
    <lineage>
        <taxon>Eukaryota</taxon>
        <taxon>Viridiplantae</taxon>
        <taxon>Streptophyta</taxon>
        <taxon>Embryophyta</taxon>
        <taxon>Tracheophyta</taxon>
        <taxon>Spermatophyta</taxon>
        <taxon>Magnoliopsida</taxon>
        <taxon>Liliopsida</taxon>
        <taxon>Poales</taxon>
        <taxon>Cyperaceae</taxon>
        <taxon>Cyperoideae</taxon>
        <taxon>Rhynchosporeae</taxon>
        <taxon>Rhynchospora</taxon>
    </lineage>
</organism>
<dbReference type="InterPro" id="IPR001611">
    <property type="entry name" value="Leu-rich_rpt"/>
</dbReference>
<comment type="function">
    <text evidence="23">Receptor kinase that detects X.oryzae pv. oryzae protein Ax21 to promote innate immunity. Following X.oryzae pv. oryzae protein Ax21 detection, undergoes cleavage, releasing the processed protein kinase Xa21 chain.</text>
</comment>
<keyword evidence="16 26" id="KW-0067">ATP-binding</keyword>
<dbReference type="SMART" id="SM00369">
    <property type="entry name" value="LRR_TYP"/>
    <property type="match status" value="8"/>
</dbReference>
<accession>A0AAV8HAV6</accession>
<evidence type="ECO:0000313" key="30">
    <source>
        <dbReference type="EMBL" id="KAJ4811983.1"/>
    </source>
</evidence>
<dbReference type="PANTHER" id="PTHR48053">
    <property type="entry name" value="LEUCINE RICH REPEAT FAMILY PROTEIN, EXPRESSED"/>
    <property type="match status" value="1"/>
</dbReference>
<evidence type="ECO:0000256" key="13">
    <source>
        <dbReference type="ARBA" id="ARBA00022737"/>
    </source>
</evidence>
<proteinExistence type="inferred from homology"/>
<evidence type="ECO:0000256" key="19">
    <source>
        <dbReference type="ARBA" id="ARBA00023170"/>
    </source>
</evidence>
<dbReference type="SUPFAM" id="SSF56112">
    <property type="entry name" value="Protein kinase-like (PK-like)"/>
    <property type="match status" value="1"/>
</dbReference>
<feature type="chain" id="PRO_5043429060" description="Receptor kinase-like protein Xa21" evidence="28">
    <location>
        <begin position="28"/>
        <end position="1001"/>
    </location>
</feature>
<dbReference type="Pfam" id="PF00560">
    <property type="entry name" value="LRR_1"/>
    <property type="match status" value="7"/>
</dbReference>
<comment type="subcellular location">
    <subcellularLocation>
        <location evidence="1">Cell membrane</location>
        <topology evidence="1">Single-pass membrane protein</topology>
    </subcellularLocation>
    <subcellularLocation>
        <location evidence="2">Endoplasmic reticulum membrane</location>
        <topology evidence="2">Single-pass membrane protein</topology>
    </subcellularLocation>
    <subcellularLocation>
        <location evidence="3">Membrane</location>
        <topology evidence="3">Single-pass type I membrane protein</topology>
    </subcellularLocation>
</comment>
<keyword evidence="17 27" id="KW-1133">Transmembrane helix</keyword>
<keyword evidence="20" id="KW-0325">Glycoprotein</keyword>
<comment type="catalytic activity">
    <reaction evidence="22">
        <text>L-seryl-[protein] + ATP = O-phospho-L-seryl-[protein] + ADP + H(+)</text>
        <dbReference type="Rhea" id="RHEA:17989"/>
        <dbReference type="Rhea" id="RHEA-COMP:9863"/>
        <dbReference type="Rhea" id="RHEA-COMP:11604"/>
        <dbReference type="ChEBI" id="CHEBI:15378"/>
        <dbReference type="ChEBI" id="CHEBI:29999"/>
        <dbReference type="ChEBI" id="CHEBI:30616"/>
        <dbReference type="ChEBI" id="CHEBI:83421"/>
        <dbReference type="ChEBI" id="CHEBI:456216"/>
        <dbReference type="EC" id="2.7.11.1"/>
    </reaction>
</comment>
<evidence type="ECO:0000256" key="7">
    <source>
        <dbReference type="ARBA" id="ARBA00022527"/>
    </source>
</evidence>
<dbReference type="SUPFAM" id="SSF52058">
    <property type="entry name" value="L domain-like"/>
    <property type="match status" value="2"/>
</dbReference>
<dbReference type="FunFam" id="1.10.510.10:FF:000358">
    <property type="entry name" value="Putative leucine-rich repeat receptor-like serine/threonine-protein kinase"/>
    <property type="match status" value="1"/>
</dbReference>
<dbReference type="AlphaFoldDB" id="A0AAV8HAV6"/>
<dbReference type="PRINTS" id="PR00019">
    <property type="entry name" value="LEURICHRPT"/>
</dbReference>
<evidence type="ECO:0000256" key="11">
    <source>
        <dbReference type="ARBA" id="ARBA00022692"/>
    </source>
</evidence>
<dbReference type="Pfam" id="PF13855">
    <property type="entry name" value="LRR_8"/>
    <property type="match status" value="2"/>
</dbReference>
<dbReference type="Proteomes" id="UP001140206">
    <property type="component" value="Chromosome 1"/>
</dbReference>
<comment type="catalytic activity">
    <reaction evidence="21">
        <text>L-threonyl-[protein] + ATP = O-phospho-L-threonyl-[protein] + ADP + H(+)</text>
        <dbReference type="Rhea" id="RHEA:46608"/>
        <dbReference type="Rhea" id="RHEA-COMP:11060"/>
        <dbReference type="Rhea" id="RHEA-COMP:11605"/>
        <dbReference type="ChEBI" id="CHEBI:15378"/>
        <dbReference type="ChEBI" id="CHEBI:30013"/>
        <dbReference type="ChEBI" id="CHEBI:30616"/>
        <dbReference type="ChEBI" id="CHEBI:61977"/>
        <dbReference type="ChEBI" id="CHEBI:456216"/>
        <dbReference type="EC" id="2.7.11.1"/>
    </reaction>
</comment>
<dbReference type="GO" id="GO:0005886">
    <property type="term" value="C:plasma membrane"/>
    <property type="evidence" value="ECO:0007669"/>
    <property type="project" value="UniProtKB-SubCell"/>
</dbReference>
<evidence type="ECO:0000256" key="10">
    <source>
        <dbReference type="ARBA" id="ARBA00022679"/>
    </source>
</evidence>
<comment type="caution">
    <text evidence="30">The sequence shown here is derived from an EMBL/GenBank/DDBJ whole genome shotgun (WGS) entry which is preliminary data.</text>
</comment>
<dbReference type="InterPro" id="IPR001245">
    <property type="entry name" value="Ser-Thr/Tyr_kinase_cat_dom"/>
</dbReference>
<evidence type="ECO:0000256" key="8">
    <source>
        <dbReference type="ARBA" id="ARBA00022553"/>
    </source>
</evidence>
<dbReference type="GO" id="GO:0005524">
    <property type="term" value="F:ATP binding"/>
    <property type="evidence" value="ECO:0007669"/>
    <property type="project" value="UniProtKB-UniRule"/>
</dbReference>
<evidence type="ECO:0000256" key="4">
    <source>
        <dbReference type="ARBA" id="ARBA00008684"/>
    </source>
</evidence>
<name>A0AAV8HAV6_9POAL</name>